<dbReference type="RefSeq" id="WP_120699535.1">
    <property type="nucleotide sequence ID" value="NZ_RBDX01000028.1"/>
</dbReference>
<feature type="domain" description="ABC transporter substrate-binding protein PnrA-like" evidence="8">
    <location>
        <begin position="48"/>
        <end position="347"/>
    </location>
</feature>
<evidence type="ECO:0000313" key="11">
    <source>
        <dbReference type="Proteomes" id="UP000268652"/>
    </source>
</evidence>
<dbReference type="InterPro" id="IPR028082">
    <property type="entry name" value="Peripla_BP_I"/>
</dbReference>
<keyword evidence="3" id="KW-1003">Cell membrane</keyword>
<dbReference type="EMBL" id="RBDY01000026">
    <property type="protein sequence ID" value="RKN16767.1"/>
    <property type="molecule type" value="Genomic_DNA"/>
</dbReference>
<comment type="similarity">
    <text evidence="2">Belongs to the BMP lipoprotein family.</text>
</comment>
<dbReference type="PROSITE" id="PS51257">
    <property type="entry name" value="PROKAR_LIPOPROTEIN"/>
    <property type="match status" value="1"/>
</dbReference>
<evidence type="ECO:0000256" key="4">
    <source>
        <dbReference type="ARBA" id="ARBA00022729"/>
    </source>
</evidence>
<protein>
    <submittedName>
        <fullName evidence="9">BMP family ABC transporter substrate-binding protein</fullName>
    </submittedName>
</protein>
<organism evidence="9 12">
    <name type="scientific">Streptomyces radicis</name>
    <dbReference type="NCBI Taxonomy" id="1750517"/>
    <lineage>
        <taxon>Bacteria</taxon>
        <taxon>Bacillati</taxon>
        <taxon>Actinomycetota</taxon>
        <taxon>Actinomycetes</taxon>
        <taxon>Kitasatosporales</taxon>
        <taxon>Streptomycetaceae</taxon>
        <taxon>Streptomyces</taxon>
    </lineage>
</organism>
<dbReference type="PANTHER" id="PTHR34296:SF2">
    <property type="entry name" value="ABC TRANSPORTER GUANOSINE-BINDING PROTEIN NUPN"/>
    <property type="match status" value="1"/>
</dbReference>
<dbReference type="Gene3D" id="3.40.50.2300">
    <property type="match status" value="2"/>
</dbReference>
<dbReference type="Pfam" id="PF02608">
    <property type="entry name" value="Bmp"/>
    <property type="match status" value="1"/>
</dbReference>
<evidence type="ECO:0000256" key="7">
    <source>
        <dbReference type="SAM" id="SignalP"/>
    </source>
</evidence>
<feature type="chain" id="PRO_5017326011" evidence="7">
    <location>
        <begin position="24"/>
        <end position="350"/>
    </location>
</feature>
<reference evidence="11 12" key="1">
    <citation type="submission" date="2018-09" db="EMBL/GenBank/DDBJ databases">
        <title>Streptomyces sp. nov. DS1-2, an endophytic actinomycete isolated from roots of Dendrobium scabrilingue.</title>
        <authorList>
            <person name="Kuncharoen N."/>
            <person name="Kudo T."/>
            <person name="Ohkuma M."/>
            <person name="Yuki M."/>
            <person name="Tanasupawat S."/>
        </authorList>
    </citation>
    <scope>NUCLEOTIDE SEQUENCE [LARGE SCALE GENOMIC DNA]</scope>
    <source>
        <strain evidence="9 12">AZ1-7</strain>
        <strain evidence="10 11">DS1-2</strain>
    </source>
</reference>
<proteinExistence type="inferred from homology"/>
<evidence type="ECO:0000256" key="6">
    <source>
        <dbReference type="ARBA" id="ARBA00023288"/>
    </source>
</evidence>
<dbReference type="CDD" id="cd06354">
    <property type="entry name" value="PBP1_PrnA-like"/>
    <property type="match status" value="1"/>
</dbReference>
<dbReference type="Proteomes" id="UP000268652">
    <property type="component" value="Unassembled WGS sequence"/>
</dbReference>
<evidence type="ECO:0000256" key="1">
    <source>
        <dbReference type="ARBA" id="ARBA00004193"/>
    </source>
</evidence>
<name>A0A3A9W7G3_9ACTN</name>
<dbReference type="InterPro" id="IPR003760">
    <property type="entry name" value="PnrA-like"/>
</dbReference>
<sequence>MRRVSRLAATIAASAVLALTASACGESSTESNQNENNEESGELGVGIAFDVGGRNDHSFNEAAARGGDLAEEELGVTVEYQTARNGETDADRVQRLTALAQEGYNPVIGVGFLYGNAITEVAAEFPDTTFGVVDSVPEGDNTFGMTFAEHEGSYLAGVAAALKTESGQVGFIGGVENPLIQKFQAGFEQGVADTDPEVTVDVNYLYRDDDRGFSDPARAAEQADGMLGRGVDVIYTAAGSSGQGSIEQVAGAEGAWAIGVDSDQYEQPGLVEYQDSILTSVIKGVDVAVFDLIESVVNEDPLSGHHEYTLAENGVSLATSGGFIDDIAPQLEEATQRIVDGDVEVQDTPQ</sequence>
<evidence type="ECO:0000256" key="5">
    <source>
        <dbReference type="ARBA" id="ARBA00023136"/>
    </source>
</evidence>
<dbReference type="InterPro" id="IPR050957">
    <property type="entry name" value="BMP_lipoprotein"/>
</dbReference>
<dbReference type="GO" id="GO:0005886">
    <property type="term" value="C:plasma membrane"/>
    <property type="evidence" value="ECO:0007669"/>
    <property type="project" value="UniProtKB-SubCell"/>
</dbReference>
<keyword evidence="11" id="KW-1185">Reference proteome</keyword>
<dbReference type="OrthoDB" id="9784230at2"/>
<comment type="caution">
    <text evidence="9">The sequence shown here is derived from an EMBL/GenBank/DDBJ whole genome shotgun (WGS) entry which is preliminary data.</text>
</comment>
<evidence type="ECO:0000256" key="2">
    <source>
        <dbReference type="ARBA" id="ARBA00008610"/>
    </source>
</evidence>
<dbReference type="EMBL" id="RBDX01000028">
    <property type="protein sequence ID" value="RKN05234.1"/>
    <property type="molecule type" value="Genomic_DNA"/>
</dbReference>
<evidence type="ECO:0000313" key="9">
    <source>
        <dbReference type="EMBL" id="RKN05234.1"/>
    </source>
</evidence>
<evidence type="ECO:0000313" key="10">
    <source>
        <dbReference type="EMBL" id="RKN16767.1"/>
    </source>
</evidence>
<accession>A0A3A9W7G3</accession>
<keyword evidence="4 7" id="KW-0732">Signal</keyword>
<dbReference type="PANTHER" id="PTHR34296">
    <property type="entry name" value="TRANSCRIPTIONAL ACTIVATOR PROTEIN MED"/>
    <property type="match status" value="1"/>
</dbReference>
<evidence type="ECO:0000313" key="12">
    <source>
        <dbReference type="Proteomes" id="UP000275024"/>
    </source>
</evidence>
<gene>
    <name evidence="10" type="ORF">D7318_25415</name>
    <name evidence="9" type="ORF">D7319_26050</name>
</gene>
<evidence type="ECO:0000256" key="3">
    <source>
        <dbReference type="ARBA" id="ARBA00022475"/>
    </source>
</evidence>
<feature type="signal peptide" evidence="7">
    <location>
        <begin position="1"/>
        <end position="23"/>
    </location>
</feature>
<dbReference type="Proteomes" id="UP000275024">
    <property type="component" value="Unassembled WGS sequence"/>
</dbReference>
<keyword evidence="6" id="KW-0449">Lipoprotein</keyword>
<dbReference type="AlphaFoldDB" id="A0A3A9W7G3"/>
<comment type="subcellular location">
    <subcellularLocation>
        <location evidence="1">Cell membrane</location>
        <topology evidence="1">Lipid-anchor</topology>
    </subcellularLocation>
</comment>
<keyword evidence="5" id="KW-0472">Membrane</keyword>
<dbReference type="SUPFAM" id="SSF53822">
    <property type="entry name" value="Periplasmic binding protein-like I"/>
    <property type="match status" value="1"/>
</dbReference>
<evidence type="ECO:0000259" key="8">
    <source>
        <dbReference type="Pfam" id="PF02608"/>
    </source>
</evidence>